<organism evidence="2 3">
    <name type="scientific">Mucilaginibacter angelicae</name>
    <dbReference type="NCBI Taxonomy" id="869718"/>
    <lineage>
        <taxon>Bacteria</taxon>
        <taxon>Pseudomonadati</taxon>
        <taxon>Bacteroidota</taxon>
        <taxon>Sphingobacteriia</taxon>
        <taxon>Sphingobacteriales</taxon>
        <taxon>Sphingobacteriaceae</taxon>
        <taxon>Mucilaginibacter</taxon>
    </lineage>
</organism>
<proteinExistence type="predicted"/>
<dbReference type="InterPro" id="IPR029060">
    <property type="entry name" value="PIN-like_dom_sf"/>
</dbReference>
<keyword evidence="3" id="KW-1185">Reference proteome</keyword>
<gene>
    <name evidence="2" type="ORF">ACFFGT_13820</name>
</gene>
<dbReference type="Pfam" id="PF13470">
    <property type="entry name" value="PIN_3"/>
    <property type="match status" value="1"/>
</dbReference>
<dbReference type="Gene3D" id="3.40.50.1010">
    <property type="entry name" value="5'-nuclease"/>
    <property type="match status" value="1"/>
</dbReference>
<dbReference type="EMBL" id="JBHLTS010000022">
    <property type="protein sequence ID" value="MFC0515292.1"/>
    <property type="molecule type" value="Genomic_DNA"/>
</dbReference>
<accession>A0ABV6L751</accession>
<evidence type="ECO:0000313" key="2">
    <source>
        <dbReference type="EMBL" id="MFC0515292.1"/>
    </source>
</evidence>
<reference evidence="2 3" key="1">
    <citation type="submission" date="2024-09" db="EMBL/GenBank/DDBJ databases">
        <authorList>
            <person name="Sun Q."/>
            <person name="Mori K."/>
        </authorList>
    </citation>
    <scope>NUCLEOTIDE SEQUENCE [LARGE SCALE GENOMIC DNA]</scope>
    <source>
        <strain evidence="2 3">NCAIM B.02415</strain>
    </source>
</reference>
<evidence type="ECO:0000259" key="1">
    <source>
        <dbReference type="Pfam" id="PF13470"/>
    </source>
</evidence>
<name>A0ABV6L751_9SPHI</name>
<sequence length="137" mass="15583">MKKVFVDTNILIDLLADRPPFSKFAIQLFDLAEKKKVKLFTSSHAYATTHYLLKKYVSEKELRDLLYSLLDYIDLIGIDCDVIKKALLSSHKDFEDAIQIIAAKSVSNLDFIVTKNLKDFKDAGITVLPPDELIGYL</sequence>
<comment type="caution">
    <text evidence="2">The sequence shown here is derived from an EMBL/GenBank/DDBJ whole genome shotgun (WGS) entry which is preliminary data.</text>
</comment>
<feature type="domain" description="PIN" evidence="1">
    <location>
        <begin position="3"/>
        <end position="117"/>
    </location>
</feature>
<dbReference type="InterPro" id="IPR002716">
    <property type="entry name" value="PIN_dom"/>
</dbReference>
<protein>
    <submittedName>
        <fullName evidence="2">Type II toxin-antitoxin system VapC family toxin</fullName>
    </submittedName>
</protein>
<dbReference type="SUPFAM" id="SSF88723">
    <property type="entry name" value="PIN domain-like"/>
    <property type="match status" value="1"/>
</dbReference>
<dbReference type="Proteomes" id="UP001589828">
    <property type="component" value="Unassembled WGS sequence"/>
</dbReference>
<evidence type="ECO:0000313" key="3">
    <source>
        <dbReference type="Proteomes" id="UP001589828"/>
    </source>
</evidence>
<dbReference type="RefSeq" id="WP_377023127.1">
    <property type="nucleotide sequence ID" value="NZ_JBHLTS010000022.1"/>
</dbReference>